<keyword evidence="10" id="KW-1185">Reference proteome</keyword>
<protein>
    <recommendedName>
        <fullName evidence="8">OmpR/PhoB-type domain-containing protein</fullName>
    </recommendedName>
</protein>
<evidence type="ECO:0000313" key="10">
    <source>
        <dbReference type="Proteomes" id="UP001500282"/>
    </source>
</evidence>
<dbReference type="InterPro" id="IPR011990">
    <property type="entry name" value="TPR-like_helical_dom_sf"/>
</dbReference>
<name>A0ABN1XCJ1_9ACTN</name>
<comment type="caution">
    <text evidence="9">The sequence shown here is derived from an EMBL/GenBank/DDBJ whole genome shotgun (WGS) entry which is preliminary data.</text>
</comment>
<evidence type="ECO:0000256" key="7">
    <source>
        <dbReference type="SAM" id="MobiDB-lite"/>
    </source>
</evidence>
<feature type="DNA-binding region" description="OmpR/PhoB-type" evidence="6">
    <location>
        <begin position="549"/>
        <end position="646"/>
    </location>
</feature>
<feature type="DNA-binding region" description="OmpR/PhoB-type" evidence="6">
    <location>
        <begin position="821"/>
        <end position="919"/>
    </location>
</feature>
<dbReference type="Pfam" id="PF00486">
    <property type="entry name" value="Trans_reg_C"/>
    <property type="match status" value="2"/>
</dbReference>
<reference evidence="9 10" key="1">
    <citation type="journal article" date="2019" name="Int. J. Syst. Evol. Microbiol.">
        <title>The Global Catalogue of Microorganisms (GCM) 10K type strain sequencing project: providing services to taxonomists for standard genome sequencing and annotation.</title>
        <authorList>
            <consortium name="The Broad Institute Genomics Platform"/>
            <consortium name="The Broad Institute Genome Sequencing Center for Infectious Disease"/>
            <person name="Wu L."/>
            <person name="Ma J."/>
        </authorList>
    </citation>
    <scope>NUCLEOTIDE SEQUENCE [LARGE SCALE GENOMIC DNA]</scope>
    <source>
        <strain evidence="9 10">JCM 11448</strain>
    </source>
</reference>
<dbReference type="PANTHER" id="PTHR35807">
    <property type="entry name" value="TRANSCRIPTIONAL REGULATOR REDD-RELATED"/>
    <property type="match status" value="1"/>
</dbReference>
<gene>
    <name evidence="9" type="ORF">GCM10009579_81950</name>
</gene>
<evidence type="ECO:0000256" key="2">
    <source>
        <dbReference type="ARBA" id="ARBA00023012"/>
    </source>
</evidence>
<feature type="compositionally biased region" description="Basic and acidic residues" evidence="7">
    <location>
        <begin position="341"/>
        <end position="350"/>
    </location>
</feature>
<feature type="compositionally biased region" description="Pro residues" evidence="7">
    <location>
        <begin position="60"/>
        <end position="72"/>
    </location>
</feature>
<dbReference type="SUPFAM" id="SSF46894">
    <property type="entry name" value="C-terminal effector domain of the bipartite response regulators"/>
    <property type="match status" value="2"/>
</dbReference>
<dbReference type="EMBL" id="BAAAIH010000082">
    <property type="protein sequence ID" value="GAA1300865.1"/>
    <property type="molecule type" value="Genomic_DNA"/>
</dbReference>
<dbReference type="InterPro" id="IPR015943">
    <property type="entry name" value="WD40/YVTN_repeat-like_dom_sf"/>
</dbReference>
<proteinExistence type="inferred from homology"/>
<dbReference type="Gene3D" id="1.25.40.10">
    <property type="entry name" value="Tetratricopeptide repeat domain"/>
    <property type="match status" value="2"/>
</dbReference>
<feature type="region of interest" description="Disordered" evidence="7">
    <location>
        <begin position="530"/>
        <end position="552"/>
    </location>
</feature>
<dbReference type="InterPro" id="IPR016032">
    <property type="entry name" value="Sig_transdc_resp-reg_C-effctor"/>
</dbReference>
<dbReference type="InterPro" id="IPR051677">
    <property type="entry name" value="AfsR-DnrI-RedD_regulator"/>
</dbReference>
<dbReference type="InterPro" id="IPR001867">
    <property type="entry name" value="OmpR/PhoB-type_DNA-bd"/>
</dbReference>
<dbReference type="NCBIfam" id="NF041121">
    <property type="entry name" value="SAV_2336_NTERM"/>
    <property type="match status" value="1"/>
</dbReference>
<dbReference type="Pfam" id="PF13360">
    <property type="entry name" value="PQQ_2"/>
    <property type="match status" value="2"/>
</dbReference>
<dbReference type="InterPro" id="IPR018391">
    <property type="entry name" value="PQQ_b-propeller_rpt"/>
</dbReference>
<dbReference type="Gene3D" id="1.10.10.10">
    <property type="entry name" value="Winged helix-like DNA-binding domain superfamily/Winged helix DNA-binding domain"/>
    <property type="match status" value="2"/>
</dbReference>
<evidence type="ECO:0000259" key="8">
    <source>
        <dbReference type="PROSITE" id="PS51755"/>
    </source>
</evidence>
<feature type="region of interest" description="Disordered" evidence="7">
    <location>
        <begin position="1080"/>
        <end position="1112"/>
    </location>
</feature>
<keyword evidence="4 6" id="KW-0238">DNA-binding</keyword>
<feature type="compositionally biased region" description="Low complexity" evidence="7">
    <location>
        <begin position="39"/>
        <end position="57"/>
    </location>
</feature>
<dbReference type="PROSITE" id="PS51755">
    <property type="entry name" value="OMPR_PHOB"/>
    <property type="match status" value="2"/>
</dbReference>
<sequence>MIERLRRILDGLGHDVGATELLDVLWLARAMKAGHGRGDTTPTADPRTAAPHTPADTGPVDPPHASPRPPGPSDTAAGPYATGGGREVFGTGSAGSTPGRPARAVRVPGPRALPGMHGLARAIRPLRGHRDHPYRVVTDIEATVRLTAESGVLDVVPRPLQELRYTAVLLVDDSPSMRVWRTTAREVKRLLERSGVFRDVRVRRFTPGGRAPSVAAPRSERSVVFVFSDGVHAAWRSPAVSTVIGAWARTGPVVALSPLPRRMWRGTGLATEPCLLTAARPFPGNGDVVARDPLSHVPMGAVGPPPLPVVTLAASSLATWARFAVGPGVPRLIETAWPGRSGDERGRLGNEEPADGASAEQLIRWFRGSFSPEAYQLAVRLSAIRPLNVPLMQLVRAAALPASTPAHVAELLLGGLVMPSEGEEEAEERRQWQPPVSRLLWPEESSYEFKPGVRELLSAGLSTEQCIDLAETVGRALEPYVGRLPAFAALIADPHGQSTVSEGTSAFAMLVGPVLERLYHVQEPALTPEAARPMARSAPLAEPRAETAPPHAPVAPLRFTVLGPQLVWRGSAVADTGSSRQRAVLAALLLRTGRVVTAAELIDGVWGDEAPISAPRTLRGYIARLRESLAPDVSVSHEFEGYRLRNPTGDPVELDLDLTTVEQLETEASRARQAGDLTVERDHLADALSHFSGEPLAGIPGPFAEGQRAQLMEWRLNLQERLFAVELERGRHTDVLEELHVLSAEHPLRERLRTLLMLALHHSGRPAEALAVYDETHRLLNEDVGIDPGPELVAARRFVLGQGDRPQLAAPPAQQSGPTPRTLLAWLGTKGWHFTVLGPVRAQHDGQLRSVGSPQQRAMLAALLLREGRSVTTAKLIDGMWGEEPPDAALAAIRTYASRLRKALQDFPTSDGEGYAIRLKPHELDLTVARELAEEAQAAVATDDLPRAIALLGRALDMWDGEPLAGVPGPYADTERMRLREWRLELLERRLSLELEVGRHAEAVPELTALTVEHPLRERLSELLMLALYRSGRQAEALAVYAHLRLLLADELGVDPGPALAELQQRILQADERLAGPIPTATAAVPPPPTLGAGDLTEAGTSPGGGQDRRRPWRFRMSDDISGTPVVAGDLLYITSFEVHALDVATGRRQFKTRNVAWAMAVADGRIHASDGPTLYALGAKDGAERWRRSTDGWVYSLTADRGTVLTATRGGDVQAWEAANGDPLWETRGAQTDFETAEAGPVIHDGTVYVWADARLRALEARTGAERWSCPVGDAASCGGVPIRLLPAPDGVVYVAAGTRVLAIDVARGDVRWRFEGPAVFLCAPTYVPGHTVTGGGVYIADQLGTVYAMDAANGRDRWRVATEPRQSTEPVLVADGSVHLGSGGALYTLDAVTGTPKWRFGAGGEVVGSPVVADGRIHFGSADHCLYTVDAAGGRLRWKLATDGEITATPVASDGVVYVCSKDRCVYALDAAKGAGQSPSARRQAAGTGSSGG</sequence>
<comment type="similarity">
    <text evidence="1">Belongs to the AfsR/DnrI/RedD regulatory family.</text>
</comment>
<dbReference type="Proteomes" id="UP001500282">
    <property type="component" value="Unassembled WGS sequence"/>
</dbReference>
<evidence type="ECO:0000256" key="5">
    <source>
        <dbReference type="ARBA" id="ARBA00023163"/>
    </source>
</evidence>
<dbReference type="SUPFAM" id="SSF48452">
    <property type="entry name" value="TPR-like"/>
    <property type="match status" value="2"/>
</dbReference>
<dbReference type="Gene3D" id="2.40.128.630">
    <property type="match status" value="1"/>
</dbReference>
<evidence type="ECO:0000256" key="3">
    <source>
        <dbReference type="ARBA" id="ARBA00023015"/>
    </source>
</evidence>
<dbReference type="InterPro" id="IPR047738">
    <property type="entry name" value="SAV_2336-like_N"/>
</dbReference>
<dbReference type="InterPro" id="IPR002372">
    <property type="entry name" value="PQQ_rpt_dom"/>
</dbReference>
<evidence type="ECO:0000313" key="9">
    <source>
        <dbReference type="EMBL" id="GAA1300865.1"/>
    </source>
</evidence>
<keyword evidence="3" id="KW-0805">Transcription regulation</keyword>
<evidence type="ECO:0000256" key="6">
    <source>
        <dbReference type="PROSITE-ProRule" id="PRU01091"/>
    </source>
</evidence>
<dbReference type="Pfam" id="PF03704">
    <property type="entry name" value="BTAD"/>
    <property type="match status" value="2"/>
</dbReference>
<keyword evidence="2" id="KW-0902">Two-component regulatory system</keyword>
<dbReference type="CDD" id="cd15831">
    <property type="entry name" value="BTAD"/>
    <property type="match status" value="2"/>
</dbReference>
<feature type="domain" description="OmpR/PhoB-type" evidence="8">
    <location>
        <begin position="821"/>
        <end position="919"/>
    </location>
</feature>
<evidence type="ECO:0000256" key="1">
    <source>
        <dbReference type="ARBA" id="ARBA00005820"/>
    </source>
</evidence>
<feature type="domain" description="OmpR/PhoB-type" evidence="8">
    <location>
        <begin position="549"/>
        <end position="646"/>
    </location>
</feature>
<dbReference type="SUPFAM" id="SSF50998">
    <property type="entry name" value="Quinoprotein alcohol dehydrogenase-like"/>
    <property type="match status" value="1"/>
</dbReference>
<accession>A0ABN1XCJ1</accession>
<feature type="region of interest" description="Disordered" evidence="7">
    <location>
        <begin position="336"/>
        <end position="355"/>
    </location>
</feature>
<dbReference type="InterPro" id="IPR036388">
    <property type="entry name" value="WH-like_DNA-bd_sf"/>
</dbReference>
<dbReference type="CDD" id="cd00383">
    <property type="entry name" value="trans_reg_C"/>
    <property type="match status" value="1"/>
</dbReference>
<dbReference type="SMART" id="SM00862">
    <property type="entry name" value="Trans_reg_C"/>
    <property type="match status" value="2"/>
</dbReference>
<dbReference type="Gene3D" id="2.130.10.10">
    <property type="entry name" value="YVTN repeat-like/Quinoprotein amine dehydrogenase"/>
    <property type="match status" value="2"/>
</dbReference>
<dbReference type="SMART" id="SM00564">
    <property type="entry name" value="PQQ"/>
    <property type="match status" value="9"/>
</dbReference>
<dbReference type="PANTHER" id="PTHR35807:SF1">
    <property type="entry name" value="TRANSCRIPTIONAL REGULATOR REDD"/>
    <property type="match status" value="1"/>
</dbReference>
<evidence type="ECO:0000256" key="4">
    <source>
        <dbReference type="ARBA" id="ARBA00023125"/>
    </source>
</evidence>
<feature type="region of interest" description="Disordered" evidence="7">
    <location>
        <begin position="34"/>
        <end position="113"/>
    </location>
</feature>
<dbReference type="SMART" id="SM01043">
    <property type="entry name" value="BTAD"/>
    <property type="match status" value="2"/>
</dbReference>
<dbReference type="InterPro" id="IPR005158">
    <property type="entry name" value="BTAD"/>
</dbReference>
<feature type="compositionally biased region" description="Low complexity" evidence="7">
    <location>
        <begin position="98"/>
        <end position="112"/>
    </location>
</feature>
<keyword evidence="5" id="KW-0804">Transcription</keyword>
<organism evidence="9 10">
    <name type="scientific">Streptomyces javensis</name>
    <dbReference type="NCBI Taxonomy" id="114698"/>
    <lineage>
        <taxon>Bacteria</taxon>
        <taxon>Bacillati</taxon>
        <taxon>Actinomycetota</taxon>
        <taxon>Actinomycetes</taxon>
        <taxon>Kitasatosporales</taxon>
        <taxon>Streptomycetaceae</taxon>
        <taxon>Streptomyces</taxon>
        <taxon>Streptomyces violaceusniger group</taxon>
    </lineage>
</organism>
<dbReference type="InterPro" id="IPR011047">
    <property type="entry name" value="Quinoprotein_ADH-like_sf"/>
</dbReference>